<dbReference type="RefSeq" id="WP_312747961.1">
    <property type="nucleotide sequence ID" value="NZ_CP116968.1"/>
</dbReference>
<proteinExistence type="predicted"/>
<dbReference type="EMBL" id="CP116968">
    <property type="protein sequence ID" value="WNM63388.1"/>
    <property type="molecule type" value="Genomic_DNA"/>
</dbReference>
<feature type="chain" id="PRO_5041739804" evidence="1">
    <location>
        <begin position="26"/>
        <end position="217"/>
    </location>
</feature>
<organism evidence="2 3">
    <name type="scientific">Candidatus Nitrospira neomarina</name>
    <dbReference type="NCBI Taxonomy" id="3020899"/>
    <lineage>
        <taxon>Bacteria</taxon>
        <taxon>Pseudomonadati</taxon>
        <taxon>Nitrospirota</taxon>
        <taxon>Nitrospiria</taxon>
        <taxon>Nitrospirales</taxon>
        <taxon>Nitrospiraceae</taxon>
        <taxon>Nitrospira</taxon>
    </lineage>
</organism>
<protein>
    <submittedName>
        <fullName evidence="2">Uncharacterized protein</fullName>
    </submittedName>
</protein>
<keyword evidence="3" id="KW-1185">Reference proteome</keyword>
<evidence type="ECO:0000313" key="3">
    <source>
        <dbReference type="Proteomes" id="UP001302494"/>
    </source>
</evidence>
<dbReference type="KEGG" id="nneo:PQG83_06445"/>
<gene>
    <name evidence="2" type="ORF">PQG83_06445</name>
</gene>
<evidence type="ECO:0000313" key="2">
    <source>
        <dbReference type="EMBL" id="WNM63388.1"/>
    </source>
</evidence>
<evidence type="ECO:0000256" key="1">
    <source>
        <dbReference type="SAM" id="SignalP"/>
    </source>
</evidence>
<keyword evidence="1" id="KW-0732">Signal</keyword>
<reference evidence="2 3" key="1">
    <citation type="submission" date="2023-01" db="EMBL/GenBank/DDBJ databases">
        <title>Cultivation and genomic characterization of new, ubiquitous marine nitrite-oxidizing bacteria from the Nitrospirales.</title>
        <authorList>
            <person name="Mueller A.J."/>
            <person name="Daebeler A."/>
            <person name="Herbold C.W."/>
            <person name="Kirkegaard R.H."/>
            <person name="Daims H."/>
        </authorList>
    </citation>
    <scope>NUCLEOTIDE SEQUENCE [LARGE SCALE GENOMIC DNA]</scope>
    <source>
        <strain evidence="2 3">DK</strain>
    </source>
</reference>
<feature type="signal peptide" evidence="1">
    <location>
        <begin position="1"/>
        <end position="25"/>
    </location>
</feature>
<sequence>MKQRLCAQVIMAIVVSGLAPVHAWAEAIVIGPVSKSPLSGSAPGGTSTLDVKTLAPDAFATTSANQWALGGLVFYERSDEACYIGTLRTSLNGRHTAETTSNKSTRPPCTGKNVHDKQTIKFNKADHVIQSIQVCTTDKKKKDDKIKGAEIWAVRVGQNGTLFEASLSDKFRRPNCERWREKVSCPSNQIAIGIEATWGDGGFAGVRLRCKAVGTME</sequence>
<dbReference type="AlphaFoldDB" id="A0AA96JXG8"/>
<accession>A0AA96JXG8</accession>
<name>A0AA96JXG8_9BACT</name>
<dbReference type="Proteomes" id="UP001302494">
    <property type="component" value="Chromosome"/>
</dbReference>